<dbReference type="Proteomes" id="UP001386955">
    <property type="component" value="Unassembled WGS sequence"/>
</dbReference>
<accession>A0AAN9RQC7</accession>
<dbReference type="EMBL" id="JAYMYS010000009">
    <property type="protein sequence ID" value="KAK7380417.1"/>
    <property type="molecule type" value="Genomic_DNA"/>
</dbReference>
<reference evidence="2 3" key="1">
    <citation type="submission" date="2024-01" db="EMBL/GenBank/DDBJ databases">
        <title>The genomes of 5 underutilized Papilionoideae crops provide insights into root nodulation and disease resistanc.</title>
        <authorList>
            <person name="Jiang F."/>
        </authorList>
    </citation>
    <scope>NUCLEOTIDE SEQUENCE [LARGE SCALE GENOMIC DNA]</scope>
    <source>
        <strain evidence="2">DUOXIRENSHENG_FW03</strain>
        <tissue evidence="2">Leaves</tissue>
    </source>
</reference>
<keyword evidence="3" id="KW-1185">Reference proteome</keyword>
<feature type="compositionally biased region" description="Basic and acidic residues" evidence="1">
    <location>
        <begin position="1"/>
        <end position="10"/>
    </location>
</feature>
<proteinExistence type="predicted"/>
<evidence type="ECO:0000313" key="2">
    <source>
        <dbReference type="EMBL" id="KAK7380417.1"/>
    </source>
</evidence>
<evidence type="ECO:0000256" key="1">
    <source>
        <dbReference type="SAM" id="MobiDB-lite"/>
    </source>
</evidence>
<gene>
    <name evidence="2" type="ORF">VNO78_32927</name>
</gene>
<protein>
    <submittedName>
        <fullName evidence="2">Uncharacterized protein</fullName>
    </submittedName>
</protein>
<dbReference type="AlphaFoldDB" id="A0AAN9RQC7"/>
<comment type="caution">
    <text evidence="2">The sequence shown here is derived from an EMBL/GenBank/DDBJ whole genome shotgun (WGS) entry which is preliminary data.</text>
</comment>
<name>A0AAN9RQC7_PSOTE</name>
<sequence length="130" mass="14638">MGEGQRERTLGPKSGRMMQRQYGNRDSTEREKATKMTGGRGSVGGGATEKVAERKKVTERERLALNQEERCSSTMGTAAVQVRNDGSASGEWRLWLLEDSVFFQNPSCESLESPVESRRRWRRVLTASVR</sequence>
<feature type="region of interest" description="Disordered" evidence="1">
    <location>
        <begin position="1"/>
        <end position="57"/>
    </location>
</feature>
<organism evidence="2 3">
    <name type="scientific">Psophocarpus tetragonolobus</name>
    <name type="common">Winged bean</name>
    <name type="synonym">Dolichos tetragonolobus</name>
    <dbReference type="NCBI Taxonomy" id="3891"/>
    <lineage>
        <taxon>Eukaryota</taxon>
        <taxon>Viridiplantae</taxon>
        <taxon>Streptophyta</taxon>
        <taxon>Embryophyta</taxon>
        <taxon>Tracheophyta</taxon>
        <taxon>Spermatophyta</taxon>
        <taxon>Magnoliopsida</taxon>
        <taxon>eudicotyledons</taxon>
        <taxon>Gunneridae</taxon>
        <taxon>Pentapetalae</taxon>
        <taxon>rosids</taxon>
        <taxon>fabids</taxon>
        <taxon>Fabales</taxon>
        <taxon>Fabaceae</taxon>
        <taxon>Papilionoideae</taxon>
        <taxon>50 kb inversion clade</taxon>
        <taxon>NPAAA clade</taxon>
        <taxon>indigoferoid/millettioid clade</taxon>
        <taxon>Phaseoleae</taxon>
        <taxon>Psophocarpus</taxon>
    </lineage>
</organism>
<feature type="compositionally biased region" description="Gly residues" evidence="1">
    <location>
        <begin position="38"/>
        <end position="47"/>
    </location>
</feature>
<evidence type="ECO:0000313" key="3">
    <source>
        <dbReference type="Proteomes" id="UP001386955"/>
    </source>
</evidence>